<name>A0ABR0JVN1_9EURO</name>
<feature type="chain" id="PRO_5046305825" evidence="2">
    <location>
        <begin position="24"/>
        <end position="144"/>
    </location>
</feature>
<evidence type="ECO:0000313" key="4">
    <source>
        <dbReference type="Proteomes" id="UP001345013"/>
    </source>
</evidence>
<dbReference type="EMBL" id="JAVRRG010000256">
    <property type="protein sequence ID" value="KAK5075697.1"/>
    <property type="molecule type" value="Genomic_DNA"/>
</dbReference>
<feature type="compositionally biased region" description="Acidic residues" evidence="1">
    <location>
        <begin position="127"/>
        <end position="136"/>
    </location>
</feature>
<feature type="region of interest" description="Disordered" evidence="1">
    <location>
        <begin position="123"/>
        <end position="144"/>
    </location>
</feature>
<evidence type="ECO:0000256" key="2">
    <source>
        <dbReference type="SAM" id="SignalP"/>
    </source>
</evidence>
<comment type="caution">
    <text evidence="3">The sequence shown here is derived from an EMBL/GenBank/DDBJ whole genome shotgun (WGS) entry which is preliminary data.</text>
</comment>
<accession>A0ABR0JVN1</accession>
<reference evidence="3 4" key="1">
    <citation type="submission" date="2023-08" db="EMBL/GenBank/DDBJ databases">
        <title>Black Yeasts Isolated from many extreme environments.</title>
        <authorList>
            <person name="Coleine C."/>
            <person name="Stajich J.E."/>
            <person name="Selbmann L."/>
        </authorList>
    </citation>
    <scope>NUCLEOTIDE SEQUENCE [LARGE SCALE GENOMIC DNA]</scope>
    <source>
        <strain evidence="3 4">CCFEE 5885</strain>
    </source>
</reference>
<protein>
    <submittedName>
        <fullName evidence="3">Uncharacterized protein</fullName>
    </submittedName>
</protein>
<gene>
    <name evidence="3" type="ORF">LTR24_009971</name>
</gene>
<evidence type="ECO:0000256" key="1">
    <source>
        <dbReference type="SAM" id="MobiDB-lite"/>
    </source>
</evidence>
<organism evidence="3 4">
    <name type="scientific">Lithohypha guttulata</name>
    <dbReference type="NCBI Taxonomy" id="1690604"/>
    <lineage>
        <taxon>Eukaryota</taxon>
        <taxon>Fungi</taxon>
        <taxon>Dikarya</taxon>
        <taxon>Ascomycota</taxon>
        <taxon>Pezizomycotina</taxon>
        <taxon>Eurotiomycetes</taxon>
        <taxon>Chaetothyriomycetidae</taxon>
        <taxon>Chaetothyriales</taxon>
        <taxon>Trichomeriaceae</taxon>
        <taxon>Lithohypha</taxon>
    </lineage>
</organism>
<sequence length="144" mass="15751">MPTIHMRLRRLFLASSLRVAVDGKIEMGDSEGEDQADDRLAAGDAGTTTMSDAWTEVMLVSRNVCGDTRAELEGLDDVAAAAERCNAIELDEEPLMMPIPHKSALLGLTWVGDAVLQTVSQSSREEFLDDDDETEMEDLHVVSQ</sequence>
<proteinExistence type="predicted"/>
<keyword evidence="2" id="KW-0732">Signal</keyword>
<keyword evidence="4" id="KW-1185">Reference proteome</keyword>
<feature type="signal peptide" evidence="2">
    <location>
        <begin position="1"/>
        <end position="23"/>
    </location>
</feature>
<dbReference type="Proteomes" id="UP001345013">
    <property type="component" value="Unassembled WGS sequence"/>
</dbReference>
<evidence type="ECO:0000313" key="3">
    <source>
        <dbReference type="EMBL" id="KAK5075697.1"/>
    </source>
</evidence>